<reference evidence="1 2" key="1">
    <citation type="submission" date="2016-11" db="EMBL/GenBank/DDBJ databases">
        <authorList>
            <person name="Jaros S."/>
            <person name="Januszkiewicz K."/>
            <person name="Wedrychowicz H."/>
        </authorList>
    </citation>
    <scope>NUCLEOTIDE SEQUENCE [LARGE SCALE GENOMIC DNA]</scope>
    <source>
        <strain evidence="1 2">DSM 44523</strain>
    </source>
</reference>
<accession>A0A1M4YV32</accession>
<dbReference type="Proteomes" id="UP000184501">
    <property type="component" value="Unassembled WGS sequence"/>
</dbReference>
<dbReference type="Pfam" id="PF12322">
    <property type="entry name" value="T4_baseplate"/>
    <property type="match status" value="1"/>
</dbReference>
<evidence type="ECO:0008006" key="3">
    <source>
        <dbReference type="Google" id="ProtNLM"/>
    </source>
</evidence>
<dbReference type="AlphaFoldDB" id="A0A1M4YV32"/>
<organism evidence="1 2">
    <name type="scientific">Streptoalloteichus hindustanus</name>
    <dbReference type="NCBI Taxonomy" id="2017"/>
    <lineage>
        <taxon>Bacteria</taxon>
        <taxon>Bacillati</taxon>
        <taxon>Actinomycetota</taxon>
        <taxon>Actinomycetes</taxon>
        <taxon>Pseudonocardiales</taxon>
        <taxon>Pseudonocardiaceae</taxon>
        <taxon>Streptoalloteichus</taxon>
    </lineage>
</organism>
<evidence type="ECO:0000313" key="2">
    <source>
        <dbReference type="Proteomes" id="UP000184501"/>
    </source>
</evidence>
<dbReference type="RefSeq" id="WP_073480718.1">
    <property type="nucleotide sequence ID" value="NZ_FQVN01000002.1"/>
</dbReference>
<gene>
    <name evidence="1" type="ORF">SAMN05444320_102493</name>
</gene>
<name>A0A1M4YV32_STRHI</name>
<dbReference type="EMBL" id="FQVN01000002">
    <property type="protein sequence ID" value="SHF09558.1"/>
    <property type="molecule type" value="Genomic_DNA"/>
</dbReference>
<dbReference type="InterPro" id="IPR024364">
    <property type="entry name" value="Baseplate_phage_T4-like"/>
</dbReference>
<protein>
    <recommendedName>
        <fullName evidence="3">T4 bacteriophage base plate protein</fullName>
    </recommendedName>
</protein>
<sequence length="241" mass="25814">MRSASDLLATWEAGVSAGAVQRALLLHALARGGEPGDHLAVPLGERDLDLFGLRRRLFGERLNGRITCAGCGEELEFDFDVGQVLSLSPPPAEPLVVKVGGRVVRFRLPTSGDLLAAVAAGSAEEAKAVLLERCVLTVDGQSDAELVRELSDDLREPVAQAAAEADPGADVRLDLPCAECGHRTKAAVDIASYLWSELDNWARSTLVDVHLLASAYGWSEPEVLALSPLRRRYYLELVGHG</sequence>
<proteinExistence type="predicted"/>
<dbReference type="STRING" id="2017.SAMN05444320_102493"/>
<evidence type="ECO:0000313" key="1">
    <source>
        <dbReference type="EMBL" id="SHF09558.1"/>
    </source>
</evidence>
<dbReference type="OrthoDB" id="283948at2"/>
<keyword evidence="2" id="KW-1185">Reference proteome</keyword>